<evidence type="ECO:0000313" key="3">
    <source>
        <dbReference type="Proteomes" id="UP000778523"/>
    </source>
</evidence>
<feature type="compositionally biased region" description="Polar residues" evidence="1">
    <location>
        <begin position="83"/>
        <end position="93"/>
    </location>
</feature>
<evidence type="ECO:0000256" key="1">
    <source>
        <dbReference type="SAM" id="MobiDB-lite"/>
    </source>
</evidence>
<evidence type="ECO:0000313" key="2">
    <source>
        <dbReference type="EMBL" id="NSL56724.1"/>
    </source>
</evidence>
<accession>A0ABX2IPU8</accession>
<comment type="caution">
    <text evidence="2">The sequence shown here is derived from an EMBL/GenBank/DDBJ whole genome shotgun (WGS) entry which is preliminary data.</text>
</comment>
<reference evidence="2 3" key="1">
    <citation type="submission" date="2020-06" db="EMBL/GenBank/DDBJ databases">
        <title>Draft genome of Uliginosibacterium sp. IMCC34675.</title>
        <authorList>
            <person name="Song J."/>
        </authorList>
    </citation>
    <scope>NUCLEOTIDE SEQUENCE [LARGE SCALE GENOMIC DNA]</scope>
    <source>
        <strain evidence="2 3">IMCC34675</strain>
    </source>
</reference>
<feature type="compositionally biased region" description="Low complexity" evidence="1">
    <location>
        <begin position="41"/>
        <end position="56"/>
    </location>
</feature>
<evidence type="ECO:0008006" key="4">
    <source>
        <dbReference type="Google" id="ProtNLM"/>
    </source>
</evidence>
<keyword evidence="3" id="KW-1185">Reference proteome</keyword>
<protein>
    <recommendedName>
        <fullName evidence="4">Type II secretion system protein GspC N-terminal domain-containing protein</fullName>
    </recommendedName>
</protein>
<gene>
    <name evidence="2" type="ORF">HJ583_016950</name>
</gene>
<sequence length="178" mass="19101">MSSRQRLLLMLPLLAIAGWLALFGDKTPPEEQVAMPSRGISASAAASPGAPAAEAVSEPEEARPGQVKRLGARMGLVERGQRSTDLFSGTGSASPPPAPAENTPPPPPPEQPFILIGRMLEAGRWQVFLERNGVAWALREGEMADGFKLVKVSSNEVRLLRETDKTELVIPIDGDKRD</sequence>
<dbReference type="RefSeq" id="WP_170023031.1">
    <property type="nucleotide sequence ID" value="NZ_JABCSC020000005.1"/>
</dbReference>
<name>A0ABX2IPU8_9RHOO</name>
<feature type="region of interest" description="Disordered" evidence="1">
    <location>
        <begin position="30"/>
        <end position="110"/>
    </location>
</feature>
<feature type="compositionally biased region" description="Pro residues" evidence="1">
    <location>
        <begin position="94"/>
        <end position="110"/>
    </location>
</feature>
<dbReference type="EMBL" id="JABCSC020000005">
    <property type="protein sequence ID" value="NSL56724.1"/>
    <property type="molecule type" value="Genomic_DNA"/>
</dbReference>
<organism evidence="2 3">
    <name type="scientific">Uliginosibacterium aquaticum</name>
    <dbReference type="NCBI Taxonomy" id="2731212"/>
    <lineage>
        <taxon>Bacteria</taxon>
        <taxon>Pseudomonadati</taxon>
        <taxon>Pseudomonadota</taxon>
        <taxon>Betaproteobacteria</taxon>
        <taxon>Rhodocyclales</taxon>
        <taxon>Zoogloeaceae</taxon>
        <taxon>Uliginosibacterium</taxon>
    </lineage>
</organism>
<dbReference type="Proteomes" id="UP000778523">
    <property type="component" value="Unassembled WGS sequence"/>
</dbReference>
<proteinExistence type="predicted"/>